<feature type="compositionally biased region" description="Low complexity" evidence="1">
    <location>
        <begin position="54"/>
        <end position="76"/>
    </location>
</feature>
<sequence>MFQLLPAGRSPSPTTRPRMRSFAAAVESASAPQPPSLAVRPPERPTACAPLTQPTSLPASRSPSPRPPALTALRSSRMSRARLRSPHSAAALYTHAYDSAFAGEHGGCSTAASSFCPPVRRPPPPMRSRTRALAFLAYLRSPERRFLPPPLAPIVPDSAPHTIPP</sequence>
<dbReference type="AlphaFoldDB" id="A0AAD6XR37"/>
<dbReference type="EMBL" id="JARJCN010000010">
    <property type="protein sequence ID" value="KAJ7097233.1"/>
    <property type="molecule type" value="Genomic_DNA"/>
</dbReference>
<name>A0AAD6XR37_9AGAR</name>
<evidence type="ECO:0000256" key="1">
    <source>
        <dbReference type="SAM" id="MobiDB-lite"/>
    </source>
</evidence>
<comment type="caution">
    <text evidence="2">The sequence shown here is derived from an EMBL/GenBank/DDBJ whole genome shotgun (WGS) entry which is preliminary data.</text>
</comment>
<protein>
    <submittedName>
        <fullName evidence="2">Uncharacterized protein</fullName>
    </submittedName>
</protein>
<reference evidence="2" key="1">
    <citation type="submission" date="2023-03" db="EMBL/GenBank/DDBJ databases">
        <title>Massive genome expansion in bonnet fungi (Mycena s.s.) driven by repeated elements and novel gene families across ecological guilds.</title>
        <authorList>
            <consortium name="Lawrence Berkeley National Laboratory"/>
            <person name="Harder C.B."/>
            <person name="Miyauchi S."/>
            <person name="Viragh M."/>
            <person name="Kuo A."/>
            <person name="Thoen E."/>
            <person name="Andreopoulos B."/>
            <person name="Lu D."/>
            <person name="Skrede I."/>
            <person name="Drula E."/>
            <person name="Henrissat B."/>
            <person name="Morin E."/>
            <person name="Kohler A."/>
            <person name="Barry K."/>
            <person name="LaButti K."/>
            <person name="Morin E."/>
            <person name="Salamov A."/>
            <person name="Lipzen A."/>
            <person name="Mereny Z."/>
            <person name="Hegedus B."/>
            <person name="Baldrian P."/>
            <person name="Stursova M."/>
            <person name="Weitz H."/>
            <person name="Taylor A."/>
            <person name="Grigoriev I.V."/>
            <person name="Nagy L.G."/>
            <person name="Martin F."/>
            <person name="Kauserud H."/>
        </authorList>
    </citation>
    <scope>NUCLEOTIDE SEQUENCE</scope>
    <source>
        <strain evidence="2">CBHHK173m</strain>
    </source>
</reference>
<gene>
    <name evidence="2" type="ORF">B0H15DRAFT_961501</name>
</gene>
<dbReference type="Proteomes" id="UP001222325">
    <property type="component" value="Unassembled WGS sequence"/>
</dbReference>
<proteinExistence type="predicted"/>
<evidence type="ECO:0000313" key="3">
    <source>
        <dbReference type="Proteomes" id="UP001222325"/>
    </source>
</evidence>
<evidence type="ECO:0000313" key="2">
    <source>
        <dbReference type="EMBL" id="KAJ7097233.1"/>
    </source>
</evidence>
<organism evidence="2 3">
    <name type="scientific">Mycena belliarum</name>
    <dbReference type="NCBI Taxonomy" id="1033014"/>
    <lineage>
        <taxon>Eukaryota</taxon>
        <taxon>Fungi</taxon>
        <taxon>Dikarya</taxon>
        <taxon>Basidiomycota</taxon>
        <taxon>Agaricomycotina</taxon>
        <taxon>Agaricomycetes</taxon>
        <taxon>Agaricomycetidae</taxon>
        <taxon>Agaricales</taxon>
        <taxon>Marasmiineae</taxon>
        <taxon>Mycenaceae</taxon>
        <taxon>Mycena</taxon>
    </lineage>
</organism>
<feature type="region of interest" description="Disordered" evidence="1">
    <location>
        <begin position="1"/>
        <end position="82"/>
    </location>
</feature>
<accession>A0AAD6XR37</accession>
<keyword evidence="3" id="KW-1185">Reference proteome</keyword>